<protein>
    <submittedName>
        <fullName evidence="1">Uncharacterized protein</fullName>
    </submittedName>
</protein>
<comment type="caution">
    <text evidence="1">The sequence shown here is derived from an EMBL/GenBank/DDBJ whole genome shotgun (WGS) entry which is preliminary data.</text>
</comment>
<evidence type="ECO:0000313" key="2">
    <source>
        <dbReference type="Proteomes" id="UP000663881"/>
    </source>
</evidence>
<accession>A0A820GXM8</accession>
<sequence>MYLLSKLNINLDNPIPRHVNNDIEKILFEVSKNEESFISSCELYFKFIKPKEIQLPTAHELGGFTCSFDSGRRCQYCLIHHKDMKHVYRESDVLIRTTASHDFHVKHIENVPSDKSLYGVNEKSILSILS</sequence>
<organism evidence="1 2">
    <name type="scientific">Adineta steineri</name>
    <dbReference type="NCBI Taxonomy" id="433720"/>
    <lineage>
        <taxon>Eukaryota</taxon>
        <taxon>Metazoa</taxon>
        <taxon>Spiralia</taxon>
        <taxon>Gnathifera</taxon>
        <taxon>Rotifera</taxon>
        <taxon>Eurotatoria</taxon>
        <taxon>Bdelloidea</taxon>
        <taxon>Adinetida</taxon>
        <taxon>Adinetidae</taxon>
        <taxon>Adineta</taxon>
    </lineage>
</organism>
<dbReference type="EMBL" id="CAJOAY010014937">
    <property type="protein sequence ID" value="CAF4284209.1"/>
    <property type="molecule type" value="Genomic_DNA"/>
</dbReference>
<name>A0A820GXM8_9BILA</name>
<gene>
    <name evidence="1" type="ORF">OKA104_LOCUS45356</name>
</gene>
<reference evidence="1" key="1">
    <citation type="submission" date="2021-02" db="EMBL/GenBank/DDBJ databases">
        <authorList>
            <person name="Nowell W R."/>
        </authorList>
    </citation>
    <scope>NUCLEOTIDE SEQUENCE</scope>
</reference>
<feature type="non-terminal residue" evidence="1">
    <location>
        <position position="1"/>
    </location>
</feature>
<dbReference type="Proteomes" id="UP000663881">
    <property type="component" value="Unassembled WGS sequence"/>
</dbReference>
<proteinExistence type="predicted"/>
<evidence type="ECO:0000313" key="1">
    <source>
        <dbReference type="EMBL" id="CAF4284209.1"/>
    </source>
</evidence>
<dbReference type="AlphaFoldDB" id="A0A820GXM8"/>